<keyword evidence="5 8" id="KW-0326">Glycosidase</keyword>
<dbReference type="OMA" id="IGYCAWS"/>
<dbReference type="Proteomes" id="UP000825935">
    <property type="component" value="Chromosome 10"/>
</dbReference>
<dbReference type="Pfam" id="PF00232">
    <property type="entry name" value="Glyco_hydro_1"/>
    <property type="match status" value="1"/>
</dbReference>
<gene>
    <name evidence="9" type="ORF">KP509_10G035600</name>
</gene>
<protein>
    <recommendedName>
        <fullName evidence="3 8">Beta-glucosidase</fullName>
        <ecNumber evidence="3 8">3.2.1.21</ecNumber>
    </recommendedName>
</protein>
<dbReference type="PROSITE" id="PS00653">
    <property type="entry name" value="GLYCOSYL_HYDROL_F1_2"/>
    <property type="match status" value="1"/>
</dbReference>
<dbReference type="AlphaFoldDB" id="A0A8T2U016"/>
<feature type="binding site" evidence="7">
    <location>
        <position position="458"/>
    </location>
    <ligand>
        <name>substrate</name>
    </ligand>
</feature>
<dbReference type="PRINTS" id="PR00131">
    <property type="entry name" value="GLHYDRLASE1"/>
</dbReference>
<dbReference type="EMBL" id="CM035415">
    <property type="protein sequence ID" value="KAH7427248.1"/>
    <property type="molecule type" value="Genomic_DNA"/>
</dbReference>
<dbReference type="GO" id="GO:0008422">
    <property type="term" value="F:beta-glucosidase activity"/>
    <property type="evidence" value="ECO:0007669"/>
    <property type="project" value="UniProtKB-EC"/>
</dbReference>
<evidence type="ECO:0000256" key="2">
    <source>
        <dbReference type="ARBA" id="ARBA00010838"/>
    </source>
</evidence>
<evidence type="ECO:0000256" key="8">
    <source>
        <dbReference type="RuleBase" id="RU361175"/>
    </source>
</evidence>
<evidence type="ECO:0000256" key="6">
    <source>
        <dbReference type="PIRSR" id="PIRSR617736-1"/>
    </source>
</evidence>
<dbReference type="FunFam" id="3.20.20.80:FF:000020">
    <property type="entry name" value="Beta-glucosidase 12"/>
    <property type="match status" value="1"/>
</dbReference>
<keyword evidence="4 8" id="KW-0378">Hydrolase</keyword>
<evidence type="ECO:0000313" key="9">
    <source>
        <dbReference type="EMBL" id="KAH7427246.1"/>
    </source>
</evidence>
<evidence type="ECO:0000313" key="10">
    <source>
        <dbReference type="Proteomes" id="UP000825935"/>
    </source>
</evidence>
<dbReference type="Gene3D" id="3.20.20.80">
    <property type="entry name" value="Glycosidases"/>
    <property type="match status" value="1"/>
</dbReference>
<sequence>MAPPEGYGLFSDEDIVYSSEVDSYHQQLEVRKCDFPEKFLFGAATAAYQVEGAAAEGGRGPSIWDTFTRTPGKIHDGSNGDEACDQYHRYEEDVSLLANLGFRAYRFSISWSRIYPDGFGTVLNEEGVAYYNGLIDALLRKGITPFVTLYHWDLPQGLHDSMGGWLNPEIANHFSTYAEACFAAFGDRVKHWITLNEPLRFALFGYGIGIHAPGRTSNRDKASEGDTSTEPYLVAHNALLAHALAVDTYNKKFRAQQGGKIGMALDAEWGEPLTDSVEDKEAAERHLEFQLGWFLDPIYYGDYPSSMRLAVGDRLPRFSEKQAELLHGSLDFIGLNHYTSRYIIPAETSSDQKLGWLEDSSITRLTEVEGKPIGDKGASYWMYIVPWGIEKMLKWVTDRYNRPALYITENGMDDEDSACNCLADYLHDSRRVKFYQDYLFHAARAIKEGADLRGYFAWSLLDNFEWQLGYTKRFGIVYVDFRNGQKRYLKNSALWFGRFLNSEPLWKHSLPNKSFPVQSTEQIHQECVYA</sequence>
<comment type="caution">
    <text evidence="9">The sequence shown here is derived from an EMBL/GenBank/DDBJ whole genome shotgun (WGS) entry which is preliminary data.</text>
</comment>
<dbReference type="EMBL" id="CM035415">
    <property type="protein sequence ID" value="KAH7427247.1"/>
    <property type="molecule type" value="Genomic_DNA"/>
</dbReference>
<dbReference type="NCBIfam" id="TIGR03356">
    <property type="entry name" value="BGL"/>
    <property type="match status" value="1"/>
</dbReference>
<evidence type="ECO:0000256" key="4">
    <source>
        <dbReference type="ARBA" id="ARBA00022801"/>
    </source>
</evidence>
<proteinExistence type="inferred from homology"/>
<dbReference type="PANTHER" id="PTHR10353:SF310">
    <property type="entry name" value="BETA-GLUCOSIDASE 42"/>
    <property type="match status" value="1"/>
</dbReference>
<keyword evidence="10" id="KW-1185">Reference proteome</keyword>
<dbReference type="SUPFAM" id="SSF51445">
    <property type="entry name" value="(Trans)glycosidases"/>
    <property type="match status" value="1"/>
</dbReference>
<dbReference type="OrthoDB" id="65569at2759"/>
<organism evidence="9 10">
    <name type="scientific">Ceratopteris richardii</name>
    <name type="common">Triangle waterfern</name>
    <dbReference type="NCBI Taxonomy" id="49495"/>
    <lineage>
        <taxon>Eukaryota</taxon>
        <taxon>Viridiplantae</taxon>
        <taxon>Streptophyta</taxon>
        <taxon>Embryophyta</taxon>
        <taxon>Tracheophyta</taxon>
        <taxon>Polypodiopsida</taxon>
        <taxon>Polypodiidae</taxon>
        <taxon>Polypodiales</taxon>
        <taxon>Pteridineae</taxon>
        <taxon>Pteridaceae</taxon>
        <taxon>Parkerioideae</taxon>
        <taxon>Ceratopteris</taxon>
    </lineage>
</organism>
<feature type="active site" description="Nucleophile" evidence="6">
    <location>
        <position position="409"/>
    </location>
</feature>
<feature type="binding site" evidence="7">
    <location>
        <begin position="465"/>
        <end position="466"/>
    </location>
    <ligand>
        <name>substrate</name>
    </ligand>
</feature>
<dbReference type="InterPro" id="IPR017853">
    <property type="entry name" value="GH"/>
</dbReference>
<accession>A0A8T2U016</accession>
<dbReference type="EC" id="3.2.1.21" evidence="3 8"/>
<feature type="binding site" evidence="7">
    <location>
        <position position="338"/>
    </location>
    <ligand>
        <name>substrate</name>
    </ligand>
</feature>
<evidence type="ECO:0000256" key="1">
    <source>
        <dbReference type="ARBA" id="ARBA00000448"/>
    </source>
</evidence>
<reference evidence="9" key="1">
    <citation type="submission" date="2021-08" db="EMBL/GenBank/DDBJ databases">
        <title>WGS assembly of Ceratopteris richardii.</title>
        <authorList>
            <person name="Marchant D.B."/>
            <person name="Chen G."/>
            <person name="Jenkins J."/>
            <person name="Shu S."/>
            <person name="Leebens-Mack J."/>
            <person name="Grimwood J."/>
            <person name="Schmutz J."/>
            <person name="Soltis P."/>
            <person name="Soltis D."/>
            <person name="Chen Z.-H."/>
        </authorList>
    </citation>
    <scope>NUCLEOTIDE SEQUENCE</scope>
    <source>
        <strain evidence="9">Whitten #5841</strain>
        <tissue evidence="9">Leaf</tissue>
    </source>
</reference>
<comment type="catalytic activity">
    <reaction evidence="1 8">
        <text>Hydrolysis of terminal, non-reducing beta-D-glucosyl residues with release of beta-D-glucose.</text>
        <dbReference type="EC" id="3.2.1.21"/>
    </reaction>
</comment>
<dbReference type="GO" id="GO:0030245">
    <property type="term" value="P:cellulose catabolic process"/>
    <property type="evidence" value="ECO:0007669"/>
    <property type="project" value="InterPro"/>
</dbReference>
<evidence type="ECO:0000256" key="7">
    <source>
        <dbReference type="PIRSR" id="PIRSR617736-2"/>
    </source>
</evidence>
<feature type="active site" description="Proton donor" evidence="6">
    <location>
        <position position="197"/>
    </location>
</feature>
<dbReference type="InterPro" id="IPR033132">
    <property type="entry name" value="GH_1_N_CS"/>
</dbReference>
<dbReference type="InterPro" id="IPR017736">
    <property type="entry name" value="Glyco_hydro_1_beta-glucosidase"/>
</dbReference>
<feature type="binding site" evidence="7">
    <location>
        <position position="151"/>
    </location>
    <ligand>
        <name>substrate</name>
    </ligand>
</feature>
<name>A0A8T2U016_CERRI</name>
<dbReference type="PANTHER" id="PTHR10353">
    <property type="entry name" value="GLYCOSYL HYDROLASE"/>
    <property type="match status" value="1"/>
</dbReference>
<evidence type="ECO:0000256" key="5">
    <source>
        <dbReference type="ARBA" id="ARBA00023295"/>
    </source>
</evidence>
<dbReference type="EMBL" id="CM035415">
    <property type="protein sequence ID" value="KAH7427246.1"/>
    <property type="molecule type" value="Genomic_DNA"/>
</dbReference>
<evidence type="ECO:0000256" key="3">
    <source>
        <dbReference type="ARBA" id="ARBA00012744"/>
    </source>
</evidence>
<dbReference type="InterPro" id="IPR001360">
    <property type="entry name" value="Glyco_hydro_1"/>
</dbReference>
<feature type="binding site" evidence="7">
    <location>
        <position position="196"/>
    </location>
    <ligand>
        <name>substrate</name>
    </ligand>
</feature>
<comment type="similarity">
    <text evidence="2 8">Belongs to the glycosyl hydrolase 1 family.</text>
</comment>
<feature type="binding site" evidence="7">
    <location>
        <position position="49"/>
    </location>
    <ligand>
        <name>substrate</name>
    </ligand>
</feature>